<evidence type="ECO:0000256" key="2">
    <source>
        <dbReference type="ARBA" id="ARBA00022485"/>
    </source>
</evidence>
<keyword evidence="11 12" id="KW-0326">Glycosidase</keyword>
<accession>A0A7C5AL05</accession>
<evidence type="ECO:0000256" key="3">
    <source>
        <dbReference type="ARBA" id="ARBA00022723"/>
    </source>
</evidence>
<evidence type="ECO:0000256" key="6">
    <source>
        <dbReference type="ARBA" id="ARBA00023004"/>
    </source>
</evidence>
<dbReference type="Pfam" id="PF00730">
    <property type="entry name" value="HhH-GPD"/>
    <property type="match status" value="1"/>
</dbReference>
<comment type="similarity">
    <text evidence="1 12">Belongs to the Nth/MutY family.</text>
</comment>
<protein>
    <recommendedName>
        <fullName evidence="12">Endonuclease III</fullName>
        <ecNumber evidence="12">4.2.99.18</ecNumber>
    </recommendedName>
    <alternativeName>
        <fullName evidence="12">DNA-(apurinic or apyrimidinic site) lyase</fullName>
    </alternativeName>
</protein>
<organism evidence="14">
    <name type="scientific">Desulfobacca acetoxidans</name>
    <dbReference type="NCBI Taxonomy" id="60893"/>
    <lineage>
        <taxon>Bacteria</taxon>
        <taxon>Pseudomonadati</taxon>
        <taxon>Thermodesulfobacteriota</taxon>
        <taxon>Desulfobaccia</taxon>
        <taxon>Desulfobaccales</taxon>
        <taxon>Desulfobaccaceae</taxon>
        <taxon>Desulfobacca</taxon>
    </lineage>
</organism>
<dbReference type="EC" id="4.2.99.18" evidence="12"/>
<keyword evidence="6 12" id="KW-0408">Iron</keyword>
<dbReference type="PROSITE" id="PS01155">
    <property type="entry name" value="ENDONUCLEASE_III_2"/>
    <property type="match status" value="1"/>
</dbReference>
<proteinExistence type="inferred from homology"/>
<evidence type="ECO:0000256" key="10">
    <source>
        <dbReference type="ARBA" id="ARBA00023239"/>
    </source>
</evidence>
<comment type="function">
    <text evidence="12">DNA repair enzyme that has both DNA N-glycosylase activity and AP-lyase activity. The DNA N-glycosylase activity releases various damaged pyrimidines from DNA by cleaving the N-glycosidic bond, leaving an AP (apurinic/apyrimidinic) site. The AP-lyase activity cleaves the phosphodiester bond 3' to the AP site by a beta-elimination, leaving a 3'-terminal unsaturated sugar and a product with a terminal 5'-phosphate.</text>
</comment>
<dbReference type="Gene3D" id="1.10.340.30">
    <property type="entry name" value="Hypothetical protein, domain 2"/>
    <property type="match status" value="1"/>
</dbReference>
<evidence type="ECO:0000256" key="9">
    <source>
        <dbReference type="ARBA" id="ARBA00023204"/>
    </source>
</evidence>
<dbReference type="CDD" id="cd00056">
    <property type="entry name" value="ENDO3c"/>
    <property type="match status" value="1"/>
</dbReference>
<dbReference type="SUPFAM" id="SSF48150">
    <property type="entry name" value="DNA-glycosylase"/>
    <property type="match status" value="1"/>
</dbReference>
<keyword evidence="3 12" id="KW-0479">Metal-binding</keyword>
<keyword evidence="5 12" id="KW-0378">Hydrolase</keyword>
<comment type="caution">
    <text evidence="14">The sequence shown here is derived from an EMBL/GenBank/DDBJ whole genome shotgun (WGS) entry which is preliminary data.</text>
</comment>
<dbReference type="SMART" id="SM00478">
    <property type="entry name" value="ENDO3c"/>
    <property type="match status" value="1"/>
</dbReference>
<feature type="binding site" evidence="12">
    <location>
        <position position="188"/>
    </location>
    <ligand>
        <name>[4Fe-4S] cluster</name>
        <dbReference type="ChEBI" id="CHEBI:49883"/>
    </ligand>
</feature>
<dbReference type="FunFam" id="1.10.1670.10:FF:000001">
    <property type="entry name" value="Endonuclease III"/>
    <property type="match status" value="1"/>
</dbReference>
<gene>
    <name evidence="12 14" type="primary">nth</name>
    <name evidence="14" type="ORF">ENW48_03330</name>
</gene>
<feature type="binding site" evidence="12">
    <location>
        <position position="204"/>
    </location>
    <ligand>
        <name>[4Fe-4S] cluster</name>
        <dbReference type="ChEBI" id="CHEBI:49883"/>
    </ligand>
</feature>
<dbReference type="Gene3D" id="1.10.1670.10">
    <property type="entry name" value="Helix-hairpin-Helix base-excision DNA repair enzymes (C-terminal)"/>
    <property type="match status" value="1"/>
</dbReference>
<keyword evidence="4 12" id="KW-0227">DNA damage</keyword>
<evidence type="ECO:0000256" key="4">
    <source>
        <dbReference type="ARBA" id="ARBA00022763"/>
    </source>
</evidence>
<evidence type="ECO:0000256" key="1">
    <source>
        <dbReference type="ARBA" id="ARBA00008343"/>
    </source>
</evidence>
<feature type="binding site" evidence="12">
    <location>
        <position position="195"/>
    </location>
    <ligand>
        <name>[4Fe-4S] cluster</name>
        <dbReference type="ChEBI" id="CHEBI:49883"/>
    </ligand>
</feature>
<feature type="domain" description="HhH-GPD" evidence="13">
    <location>
        <begin position="39"/>
        <end position="186"/>
    </location>
</feature>
<evidence type="ECO:0000256" key="5">
    <source>
        <dbReference type="ARBA" id="ARBA00022801"/>
    </source>
</evidence>
<dbReference type="Pfam" id="PF00633">
    <property type="entry name" value="HHH"/>
    <property type="match status" value="1"/>
</dbReference>
<keyword evidence="14" id="KW-0540">Nuclease</keyword>
<dbReference type="InterPro" id="IPR003265">
    <property type="entry name" value="HhH-GPD_domain"/>
</dbReference>
<dbReference type="HAMAP" id="MF_00942">
    <property type="entry name" value="Nth"/>
    <property type="match status" value="1"/>
</dbReference>
<comment type="catalytic activity">
    <reaction evidence="12">
        <text>2'-deoxyribonucleotide-(2'-deoxyribose 5'-phosphate)-2'-deoxyribonucleotide-DNA = a 3'-end 2'-deoxyribonucleotide-(2,3-dehydro-2,3-deoxyribose 5'-phosphate)-DNA + a 5'-end 5'-phospho-2'-deoxyribonucleoside-DNA + H(+)</text>
        <dbReference type="Rhea" id="RHEA:66592"/>
        <dbReference type="Rhea" id="RHEA-COMP:13180"/>
        <dbReference type="Rhea" id="RHEA-COMP:16897"/>
        <dbReference type="Rhea" id="RHEA-COMP:17067"/>
        <dbReference type="ChEBI" id="CHEBI:15378"/>
        <dbReference type="ChEBI" id="CHEBI:136412"/>
        <dbReference type="ChEBI" id="CHEBI:157695"/>
        <dbReference type="ChEBI" id="CHEBI:167181"/>
        <dbReference type="EC" id="4.2.99.18"/>
    </reaction>
</comment>
<dbReference type="PROSITE" id="PS00764">
    <property type="entry name" value="ENDONUCLEASE_III_1"/>
    <property type="match status" value="1"/>
</dbReference>
<dbReference type="GO" id="GO:0006285">
    <property type="term" value="P:base-excision repair, AP site formation"/>
    <property type="evidence" value="ECO:0007669"/>
    <property type="project" value="TreeGrafter"/>
</dbReference>
<evidence type="ECO:0000256" key="12">
    <source>
        <dbReference type="HAMAP-Rule" id="MF_00942"/>
    </source>
</evidence>
<dbReference type="SMART" id="SM00525">
    <property type="entry name" value="FES"/>
    <property type="match status" value="1"/>
</dbReference>
<evidence type="ECO:0000256" key="7">
    <source>
        <dbReference type="ARBA" id="ARBA00023014"/>
    </source>
</evidence>
<dbReference type="GO" id="GO:0019104">
    <property type="term" value="F:DNA N-glycosylase activity"/>
    <property type="evidence" value="ECO:0007669"/>
    <property type="project" value="UniProtKB-UniRule"/>
</dbReference>
<dbReference type="GO" id="GO:0140078">
    <property type="term" value="F:class I DNA-(apurinic or apyrimidinic site) endonuclease activity"/>
    <property type="evidence" value="ECO:0007669"/>
    <property type="project" value="UniProtKB-EC"/>
</dbReference>
<reference evidence="14" key="1">
    <citation type="journal article" date="2020" name="mSystems">
        <title>Genome- and Community-Level Interaction Insights into Carbon Utilization and Element Cycling Functions of Hydrothermarchaeota in Hydrothermal Sediment.</title>
        <authorList>
            <person name="Zhou Z."/>
            <person name="Liu Y."/>
            <person name="Xu W."/>
            <person name="Pan J."/>
            <person name="Luo Z.H."/>
            <person name="Li M."/>
        </authorList>
    </citation>
    <scope>NUCLEOTIDE SEQUENCE [LARGE SCALE GENOMIC DNA]</scope>
    <source>
        <strain evidence="14">SpSt-853</strain>
    </source>
</reference>
<dbReference type="GO" id="GO:0051539">
    <property type="term" value="F:4 iron, 4 sulfur cluster binding"/>
    <property type="evidence" value="ECO:0007669"/>
    <property type="project" value="UniProtKB-UniRule"/>
</dbReference>
<dbReference type="InterPro" id="IPR004035">
    <property type="entry name" value="Endouclease-III_FeS-bd_BS"/>
</dbReference>
<keyword evidence="10 12" id="KW-0456">Lyase</keyword>
<evidence type="ECO:0000259" key="13">
    <source>
        <dbReference type="SMART" id="SM00478"/>
    </source>
</evidence>
<sequence length="217" mass="24019">MSAAEKVPHILALLDRYYPEAHVTLNFTNPLELLVATVLSAQCTDVRVNQVTPALFKRYPTAKDYAAAPLAELEDMIRPTGFYHNKAKSLKALCQALVERYGGEVPASLEELVKLPGVGRKTANVILGNAFGLPGIVVDTHLGRVAQRLGLTREKDPVKIEFDLMALIPKDRWVKFSHQMIWHGRQICESRRPKCAQCPLLPHCDAGPKFLKGSKAA</sequence>
<dbReference type="InterPro" id="IPR003651">
    <property type="entry name" value="Endonuclease3_FeS-loop_motif"/>
</dbReference>
<dbReference type="EMBL" id="DTKJ01000021">
    <property type="protein sequence ID" value="HGZ11234.1"/>
    <property type="molecule type" value="Genomic_DNA"/>
</dbReference>
<name>A0A7C5AL05_9BACT</name>
<dbReference type="FunFam" id="1.10.340.30:FF:000001">
    <property type="entry name" value="Endonuclease III"/>
    <property type="match status" value="1"/>
</dbReference>
<evidence type="ECO:0000256" key="11">
    <source>
        <dbReference type="ARBA" id="ARBA00023295"/>
    </source>
</evidence>
<evidence type="ECO:0000256" key="8">
    <source>
        <dbReference type="ARBA" id="ARBA00023125"/>
    </source>
</evidence>
<keyword evidence="7 12" id="KW-0411">Iron-sulfur</keyword>
<dbReference type="NCBIfam" id="TIGR01083">
    <property type="entry name" value="nth"/>
    <property type="match status" value="1"/>
</dbReference>
<keyword evidence="9 12" id="KW-0234">DNA repair</keyword>
<keyword evidence="2 12" id="KW-0004">4Fe-4S</keyword>
<dbReference type="InterPro" id="IPR000445">
    <property type="entry name" value="HhH_motif"/>
</dbReference>
<dbReference type="PANTHER" id="PTHR10359:SF18">
    <property type="entry name" value="ENDONUCLEASE III"/>
    <property type="match status" value="1"/>
</dbReference>
<feature type="binding site" evidence="12">
    <location>
        <position position="198"/>
    </location>
    <ligand>
        <name>[4Fe-4S] cluster</name>
        <dbReference type="ChEBI" id="CHEBI:49883"/>
    </ligand>
</feature>
<dbReference type="GO" id="GO:0046872">
    <property type="term" value="F:metal ion binding"/>
    <property type="evidence" value="ECO:0007669"/>
    <property type="project" value="UniProtKB-KW"/>
</dbReference>
<dbReference type="AlphaFoldDB" id="A0A7C5AL05"/>
<keyword evidence="8 12" id="KW-0238">DNA-binding</keyword>
<dbReference type="InterPro" id="IPR004036">
    <property type="entry name" value="Endonuclease-III-like_CS2"/>
</dbReference>
<dbReference type="PIRSF" id="PIRSF001435">
    <property type="entry name" value="Nth"/>
    <property type="match status" value="1"/>
</dbReference>
<evidence type="ECO:0000313" key="14">
    <source>
        <dbReference type="EMBL" id="HGZ11234.1"/>
    </source>
</evidence>
<keyword evidence="14" id="KW-0255">Endonuclease</keyword>
<dbReference type="InterPro" id="IPR005759">
    <property type="entry name" value="Nth"/>
</dbReference>
<dbReference type="GO" id="GO:0003677">
    <property type="term" value="F:DNA binding"/>
    <property type="evidence" value="ECO:0007669"/>
    <property type="project" value="UniProtKB-UniRule"/>
</dbReference>
<dbReference type="InterPro" id="IPR023170">
    <property type="entry name" value="HhH_base_excis_C"/>
</dbReference>
<dbReference type="InterPro" id="IPR011257">
    <property type="entry name" value="DNA_glycosylase"/>
</dbReference>
<comment type="cofactor">
    <cofactor evidence="12">
        <name>[4Fe-4S] cluster</name>
        <dbReference type="ChEBI" id="CHEBI:49883"/>
    </cofactor>
    <text evidence="12">Binds 1 [4Fe-4S] cluster.</text>
</comment>
<dbReference type="PANTHER" id="PTHR10359">
    <property type="entry name" value="A/G-SPECIFIC ADENINE GLYCOSYLASE/ENDONUCLEASE III"/>
    <property type="match status" value="1"/>
</dbReference>